<dbReference type="InterPro" id="IPR011990">
    <property type="entry name" value="TPR-like_helical_dom_sf"/>
</dbReference>
<dbReference type="EC" id="5.2.1.8" evidence="3"/>
<evidence type="ECO:0000313" key="8">
    <source>
        <dbReference type="Proteomes" id="UP001642484"/>
    </source>
</evidence>
<dbReference type="PANTHER" id="PTHR12764:SF4">
    <property type="entry name" value="INTRAFLAGELLAR TRANSPORT PROTEIN 122 HOMOLOG"/>
    <property type="match status" value="1"/>
</dbReference>
<dbReference type="SUPFAM" id="SSF48452">
    <property type="entry name" value="TPR-like"/>
    <property type="match status" value="1"/>
</dbReference>
<evidence type="ECO:0000313" key="7">
    <source>
        <dbReference type="EMBL" id="CAK9062291.1"/>
    </source>
</evidence>
<dbReference type="Pfam" id="PF00254">
    <property type="entry name" value="FKBP_C"/>
    <property type="match status" value="1"/>
</dbReference>
<dbReference type="Gene3D" id="3.40.50.150">
    <property type="entry name" value="Vaccinia Virus protein VP39"/>
    <property type="match status" value="1"/>
</dbReference>
<dbReference type="Gene3D" id="3.10.50.40">
    <property type="match status" value="1"/>
</dbReference>
<dbReference type="SUPFAM" id="SSF54534">
    <property type="entry name" value="FKBP-like"/>
    <property type="match status" value="1"/>
</dbReference>
<gene>
    <name evidence="7" type="ORF">CCMP2556_LOCUS30623</name>
</gene>
<comment type="catalytic activity">
    <reaction evidence="3">
        <text>[protein]-peptidylproline (omega=180) = [protein]-peptidylproline (omega=0)</text>
        <dbReference type="Rhea" id="RHEA:16237"/>
        <dbReference type="Rhea" id="RHEA-COMP:10747"/>
        <dbReference type="Rhea" id="RHEA-COMP:10748"/>
        <dbReference type="ChEBI" id="CHEBI:83833"/>
        <dbReference type="ChEBI" id="CHEBI:83834"/>
        <dbReference type="EC" id="5.2.1.8"/>
    </reaction>
</comment>
<dbReference type="InterPro" id="IPR056838">
    <property type="entry name" value="Zn_ribbon_IFT122"/>
</dbReference>
<dbReference type="SUPFAM" id="SSF53335">
    <property type="entry name" value="S-adenosyl-L-methionine-dependent methyltransferases"/>
    <property type="match status" value="1"/>
</dbReference>
<dbReference type="SMART" id="SM00028">
    <property type="entry name" value="TPR"/>
    <property type="match status" value="2"/>
</dbReference>
<feature type="region of interest" description="Disordered" evidence="5">
    <location>
        <begin position="1811"/>
        <end position="1834"/>
    </location>
</feature>
<dbReference type="InterPro" id="IPR029063">
    <property type="entry name" value="SAM-dependent_MTases_sf"/>
</dbReference>
<feature type="region of interest" description="Disordered" evidence="5">
    <location>
        <begin position="1"/>
        <end position="28"/>
    </location>
</feature>
<proteinExistence type="predicted"/>
<dbReference type="InterPro" id="IPR001179">
    <property type="entry name" value="PPIase_FKBP_dom"/>
</dbReference>
<keyword evidence="2" id="KW-0677">Repeat</keyword>
<feature type="compositionally biased region" description="Basic and acidic residues" evidence="5">
    <location>
        <begin position="1811"/>
        <end position="1822"/>
    </location>
</feature>
<dbReference type="InterPro" id="IPR039857">
    <property type="entry name" value="Ift122/121"/>
</dbReference>
<feature type="domain" description="PPIase FKBP-type" evidence="6">
    <location>
        <begin position="1020"/>
        <end position="1110"/>
    </location>
</feature>
<feature type="region of interest" description="Disordered" evidence="5">
    <location>
        <begin position="1656"/>
        <end position="1675"/>
    </location>
</feature>
<evidence type="ECO:0000256" key="5">
    <source>
        <dbReference type="SAM" id="MobiDB-lite"/>
    </source>
</evidence>
<feature type="compositionally biased region" description="Low complexity" evidence="5">
    <location>
        <begin position="1371"/>
        <end position="1387"/>
    </location>
</feature>
<keyword evidence="3" id="KW-0697">Rotamase</keyword>
<keyword evidence="1" id="KW-0853">WD repeat</keyword>
<dbReference type="SUPFAM" id="SSF54768">
    <property type="entry name" value="dsRNA-binding domain-like"/>
    <property type="match status" value="2"/>
</dbReference>
<dbReference type="InterPro" id="IPR019734">
    <property type="entry name" value="TPR_rpt"/>
</dbReference>
<evidence type="ECO:0000256" key="2">
    <source>
        <dbReference type="ARBA" id="ARBA00022737"/>
    </source>
</evidence>
<name>A0ABP0NEX7_9DINO</name>
<dbReference type="EMBL" id="CAXAMN010021695">
    <property type="protein sequence ID" value="CAK9062291.1"/>
    <property type="molecule type" value="Genomic_DNA"/>
</dbReference>
<dbReference type="CDD" id="cd02440">
    <property type="entry name" value="AdoMet_MTases"/>
    <property type="match status" value="1"/>
</dbReference>
<feature type="region of interest" description="Disordered" evidence="5">
    <location>
        <begin position="1323"/>
        <end position="1392"/>
    </location>
</feature>
<keyword evidence="8" id="KW-1185">Reference proteome</keyword>
<comment type="caution">
    <text evidence="7">The sequence shown here is derived from an EMBL/GenBank/DDBJ whole genome shotgun (WGS) entry which is preliminary data.</text>
</comment>
<evidence type="ECO:0000256" key="1">
    <source>
        <dbReference type="ARBA" id="ARBA00022574"/>
    </source>
</evidence>
<dbReference type="PANTHER" id="PTHR12764">
    <property type="entry name" value="WD REPEAT DOMAIN-RELATED"/>
    <property type="match status" value="1"/>
</dbReference>
<dbReference type="PROSITE" id="PS50059">
    <property type="entry name" value="FKBP_PPIASE"/>
    <property type="match status" value="1"/>
</dbReference>
<organism evidence="7 8">
    <name type="scientific">Durusdinium trenchii</name>
    <dbReference type="NCBI Taxonomy" id="1381693"/>
    <lineage>
        <taxon>Eukaryota</taxon>
        <taxon>Sar</taxon>
        <taxon>Alveolata</taxon>
        <taxon>Dinophyceae</taxon>
        <taxon>Suessiales</taxon>
        <taxon>Symbiodiniaceae</taxon>
        <taxon>Durusdinium</taxon>
    </lineage>
</organism>
<evidence type="ECO:0000256" key="3">
    <source>
        <dbReference type="PROSITE-ProRule" id="PRU00277"/>
    </source>
</evidence>
<dbReference type="Gene3D" id="3.30.160.20">
    <property type="match status" value="2"/>
</dbReference>
<dbReference type="Pfam" id="PF13489">
    <property type="entry name" value="Methyltransf_23"/>
    <property type="match status" value="1"/>
</dbReference>
<dbReference type="InterPro" id="IPR046357">
    <property type="entry name" value="PPIase_dom_sf"/>
</dbReference>
<reference evidence="7 8" key="1">
    <citation type="submission" date="2024-02" db="EMBL/GenBank/DDBJ databases">
        <authorList>
            <person name="Chen Y."/>
            <person name="Shah S."/>
            <person name="Dougan E. K."/>
            <person name="Thang M."/>
            <person name="Chan C."/>
        </authorList>
    </citation>
    <scope>NUCLEOTIDE SEQUENCE [LARGE SCALE GENOMIC DNA]</scope>
</reference>
<protein>
    <recommendedName>
        <fullName evidence="3">peptidylprolyl isomerase</fullName>
        <ecNumber evidence="3">5.2.1.8</ecNumber>
    </recommendedName>
</protein>
<sequence>MADDLERPVGRGDGGRGAAYDAEPVLREKTPEEKLQYMSMELADRMNSMEGNRNDLFYYYLDEERYVPASVLLLDKSLRRTAFRDAPGLGSRARNALCYILAAAEAHEDLVVKRAGGRSLVRMNAKQLPKVVEEAKRGYEAAEAAAAAASATEAAASAAEAAAPAAPKVALPVMEMGQRNCKGELGHVVSKRLGRSIAKEDVRYEASRVGDHPPSYRATCTVLGESYESRLTHGNKKAAEQDSACVALEALAASAENPGSADGTTDFKGQLLTLFQTLGKRDQVLFDVYRVNEDSEEKFFQAKVKVPIEGQEPFVAVGRAMSRSDFESSEKTRRAAQQDAARAALEVLQDRPPPGASGPAVSVERPPETPKPEVQEVVILWLPQDPSEMVSFRKVQVVSDDFLAATEELLGEAVAHPLSWLGNRPKGLSLYEAVEPPVCSVNARATALAGLEVYGESFLMDASAHSRGAVLADMTLARYEYLKANMSGHLSGPVADLNQMRSMLLCGHPKLPEKYSAETWVGQNPKALLIDVARRRGFAPPQLEVSFYHHEDLPQGRNWFRASATITKEDDQKWDYGDPSTNKMDTQQDASLKVLHQLQSEDQEQGKRWQHPLVPTVVKAISDHVERTAARKPRRSFVRGSKVVCSYSIKLMKATATANVAVEMLLEKQERLTAAVTGRILHPMLQDLLETLPMGEEVVLRTPCHYEQIACDLELRAQLLELQLPPEPEPPKKVIKFSPPLWKQRQAFIVQALLARCVKSVLDLGCGDGKLLEALLPLGFERLVGLELSEHRTKDARQRLAAAAHGAANGAAAWTVLSGDFVAPEDEGEQAPWILEAAGIEGIVLCEVLEHLPEPSMPRLPQALFCLQPQVVIVTSPNADFGDSSDEEDEVPVGGAHLRAFRHSDHEREWTREEFRAWSETVAEQHGYWISELGGVGFLPEMEAHGPCTQLCIFERKEVEETPATEPPVDTAAADTAADAEVDVELLVSQALRSEELGGAGSGLWKYVHREGTGSRPPALARVNLHYASYLSNGSCVETSRCKNHETPCAFQLGGQQALPSWQLAAASMRPGEVCWICSPPSYAYGPQGVPRKVPGNETMWFCLELNFARAPGTVKFSNDLQEAMLEAEKHMEVGRDALRRCAFAQGRQAFRRARAAMPEKLLLKRGQEDVDRFATLDRAALLNQALCCLKLGDAVAPKEAVQHFRDARAACDELFVRHGESGGTVENEENEETEVKIAEKMPQLQVMLRRASQEGAWKAKAFFRRGLAKEKLQYLADAIEDFEAAQRLEPADTTVAKQLKQLRSRQRKAELDPAKMFKGILQREREEREKEEAAADLAARKQRREERLKAQAAQAAEAAEDGEPKSTLNRRSSAAPSSGSGRSFGAVPGEEVLRDSERDAAGYFWRLALEMVAAPPPEDIGPEEALRRNEALVSNFWELRRRADIYYAGGLGLRAYSYIHSYIQEPFTTLLPEHVFNCALWNILASSGFSAQPVSNLLAQVQGGPEAEAAFLEKSRAESSAQAKGHLLKEVPLGISRVYILYALAKQSQSLGAFKLARMAYDKLQVLRVPPTWQHQIDLACLSIRSKAYSDQDDLLPVCNWCMTTNPLLRSNLDSCINCGHPFIRTFLGFDILPLVEFQPETDISLEEAQRLIAQEPNRKSQSAGDGWHESTRGGAEVMSLHEAIDRRFGTRRCRARCVARHGAGPKETGTLVLGPSGDDGGTDLFVQKMLDAASYFVPGEPYQPVKIDRETLADLRPEEVYTADFRRFSPLLPVRFFRSMIPEARVLPRVPRVTRNRFLQVALETTGDSFREHSSRDAESRVAGSSSGHRDHHRDHQMVFAHVPYNFGHTIEKVAFAGSGHERLYLEGQLIVEGLTLEADQRELLERLKVPGGELWGRMNPELHEISNITGCPMYFTPGKHWPTALAEAYFGDHERFGVLRDPYERLVAQFRGSYPGYGGDWGPERLTCEVDTAIKKKMQGILSGAIDPYSEECAFLPQAHYFDAPYGITLAVDNRYFPKTANELFEEYGYSMSIATSDILHVEGCDEVWAGDLSCETKSLVRQVYARDFELLCQHFGYCDPHENVCLTLVPQMVDVRSSPVHCEVREWCTAKYAAAAQLQGNCHKGQRQDRETWELEFLQNRCCPYCGSKKEMLMRAG</sequence>
<dbReference type="PROSITE" id="PS50005">
    <property type="entry name" value="TPR"/>
    <property type="match status" value="1"/>
</dbReference>
<dbReference type="Proteomes" id="UP001642484">
    <property type="component" value="Unassembled WGS sequence"/>
</dbReference>
<feature type="compositionally biased region" description="Basic and acidic residues" evidence="5">
    <location>
        <begin position="1323"/>
        <end position="1334"/>
    </location>
</feature>
<keyword evidence="3" id="KW-0413">Isomerase</keyword>
<dbReference type="Pfam" id="PF25144">
    <property type="entry name" value="Zn_ribbon_IFT122"/>
    <property type="match status" value="1"/>
</dbReference>
<dbReference type="Gene3D" id="1.25.40.10">
    <property type="entry name" value="Tetratricopeptide repeat domain"/>
    <property type="match status" value="1"/>
</dbReference>
<feature type="compositionally biased region" description="Basic and acidic residues" evidence="5">
    <location>
        <begin position="1"/>
        <end position="14"/>
    </location>
</feature>
<keyword evidence="4" id="KW-0802">TPR repeat</keyword>
<accession>A0ABP0NEX7</accession>
<feature type="region of interest" description="Disordered" evidence="5">
    <location>
        <begin position="346"/>
        <end position="370"/>
    </location>
</feature>
<feature type="repeat" description="TPR" evidence="4">
    <location>
        <begin position="1260"/>
        <end position="1293"/>
    </location>
</feature>
<evidence type="ECO:0000259" key="6">
    <source>
        <dbReference type="PROSITE" id="PS50059"/>
    </source>
</evidence>
<evidence type="ECO:0000256" key="4">
    <source>
        <dbReference type="PROSITE-ProRule" id="PRU00339"/>
    </source>
</evidence>